<name>A0ABP8M3W4_9BACT</name>
<comment type="caution">
    <text evidence="2">The sequence shown here is derived from an EMBL/GenBank/DDBJ whole genome shotgun (WGS) entry which is preliminary data.</text>
</comment>
<sequence length="333" mass="36439">MLKAILLASFIAAPLFGFAQQKPQYSQYMINNFLLNPAIAGIEDYTDIKLSARNQWVGVEGAPTTFYLSAHTRLAKKNIAASPGSVETRTPGFAAEREKRSIYRNERYKPRHGAGLTLLHDKLGPFERKEATFTYAYHTPLTGNLKGAAGVSAGLTQMKVAGSSLSFVDPNDAAGTDRSTWRPNLSGGLWLYSSTFYAGVSASEVLGNAVAFSGDAGEAGEARSHYFFTGAYKVAASERLAFIPSVMVKWLRPLPASVDYNLRALYNNRIWAGVSYRQHDSVAFLAGLTLNHIYELGYAYDTGVSSMGASSYEVVLGVRLYNKRRILSPSNLW</sequence>
<evidence type="ECO:0000256" key="1">
    <source>
        <dbReference type="SAM" id="SignalP"/>
    </source>
</evidence>
<keyword evidence="1" id="KW-0732">Signal</keyword>
<reference evidence="3" key="1">
    <citation type="journal article" date="2019" name="Int. J. Syst. Evol. Microbiol.">
        <title>The Global Catalogue of Microorganisms (GCM) 10K type strain sequencing project: providing services to taxonomists for standard genome sequencing and annotation.</title>
        <authorList>
            <consortium name="The Broad Institute Genomics Platform"/>
            <consortium name="The Broad Institute Genome Sequencing Center for Infectious Disease"/>
            <person name="Wu L."/>
            <person name="Ma J."/>
        </authorList>
    </citation>
    <scope>NUCLEOTIDE SEQUENCE [LARGE SCALE GENOMIC DNA]</scope>
    <source>
        <strain evidence="3">JCM 17926</strain>
    </source>
</reference>
<dbReference type="Pfam" id="PF11751">
    <property type="entry name" value="PorP_SprF"/>
    <property type="match status" value="1"/>
</dbReference>
<dbReference type="NCBIfam" id="TIGR03519">
    <property type="entry name" value="T9SS_PorP_fam"/>
    <property type="match status" value="1"/>
</dbReference>
<dbReference type="EMBL" id="BAABHC010000039">
    <property type="protein sequence ID" value="GAA4444062.1"/>
    <property type="molecule type" value="Genomic_DNA"/>
</dbReference>
<accession>A0ABP8M3W4</accession>
<feature type="signal peptide" evidence="1">
    <location>
        <begin position="1"/>
        <end position="19"/>
    </location>
</feature>
<dbReference type="InterPro" id="IPR019861">
    <property type="entry name" value="PorP/SprF_Bacteroidetes"/>
</dbReference>
<dbReference type="Proteomes" id="UP001500552">
    <property type="component" value="Unassembled WGS sequence"/>
</dbReference>
<evidence type="ECO:0000313" key="3">
    <source>
        <dbReference type="Proteomes" id="UP001500552"/>
    </source>
</evidence>
<proteinExistence type="predicted"/>
<dbReference type="RefSeq" id="WP_345162780.1">
    <property type="nucleotide sequence ID" value="NZ_BAABHC010000039.1"/>
</dbReference>
<evidence type="ECO:0000313" key="2">
    <source>
        <dbReference type="EMBL" id="GAA4444062.1"/>
    </source>
</evidence>
<keyword evidence="3" id="KW-1185">Reference proteome</keyword>
<feature type="chain" id="PRO_5045903270" evidence="1">
    <location>
        <begin position="20"/>
        <end position="333"/>
    </location>
</feature>
<protein>
    <submittedName>
        <fullName evidence="2">Type IX secretion system membrane protein PorP/SprF</fullName>
    </submittedName>
</protein>
<gene>
    <name evidence="2" type="ORF">GCM10023188_45510</name>
</gene>
<organism evidence="2 3">
    <name type="scientific">Pontibacter saemangeumensis</name>
    <dbReference type="NCBI Taxonomy" id="1084525"/>
    <lineage>
        <taxon>Bacteria</taxon>
        <taxon>Pseudomonadati</taxon>
        <taxon>Bacteroidota</taxon>
        <taxon>Cytophagia</taxon>
        <taxon>Cytophagales</taxon>
        <taxon>Hymenobacteraceae</taxon>
        <taxon>Pontibacter</taxon>
    </lineage>
</organism>